<protein>
    <submittedName>
        <fullName evidence="2">DUF3096 domain-containing protein</fullName>
    </submittedName>
</protein>
<comment type="caution">
    <text evidence="2">The sequence shown here is derived from an EMBL/GenBank/DDBJ whole genome shotgun (WGS) entry which is preliminary data.</text>
</comment>
<dbReference type="InterPro" id="IPR021446">
    <property type="entry name" value="DUF3096"/>
</dbReference>
<keyword evidence="1" id="KW-0472">Membrane</keyword>
<feature type="transmembrane region" description="Helical" evidence="1">
    <location>
        <begin position="7"/>
        <end position="25"/>
    </location>
</feature>
<keyword evidence="1" id="KW-1133">Transmembrane helix</keyword>
<name>A0A5N3PFR5_9HYPH</name>
<sequence>MTLSFSLKNLLPLLAIILGIAAIVAPRFLNVVVAIFLIAFGIYGLGLIR</sequence>
<evidence type="ECO:0000256" key="1">
    <source>
        <dbReference type="SAM" id="Phobius"/>
    </source>
</evidence>
<keyword evidence="1" id="KW-0812">Transmembrane</keyword>
<feature type="transmembrane region" description="Helical" evidence="1">
    <location>
        <begin position="31"/>
        <end position="48"/>
    </location>
</feature>
<evidence type="ECO:0000313" key="2">
    <source>
        <dbReference type="EMBL" id="KAB0268465.1"/>
    </source>
</evidence>
<evidence type="ECO:0000313" key="3">
    <source>
        <dbReference type="Proteomes" id="UP000325684"/>
    </source>
</evidence>
<dbReference type="AlphaFoldDB" id="A0A5N3PFR5"/>
<dbReference type="RefSeq" id="WP_150942647.1">
    <property type="nucleotide sequence ID" value="NZ_VCMV01000006.1"/>
</dbReference>
<accession>A0A5N3PFR5</accession>
<dbReference type="EMBL" id="VCMV01000006">
    <property type="protein sequence ID" value="KAB0268465.1"/>
    <property type="molecule type" value="Genomic_DNA"/>
</dbReference>
<keyword evidence="3" id="KW-1185">Reference proteome</keyword>
<reference evidence="2 3" key="1">
    <citation type="journal article" date="2019" name="Microorganisms">
        <title>Genome Insights into the Novel Species Microvirga brassicacearum, a Rapeseed Endophyte with Biotechnological Potential.</title>
        <authorList>
            <person name="Jimenez-Gomez A."/>
            <person name="Saati-Santamaria Z."/>
            <person name="Igual J.M."/>
            <person name="Rivas R."/>
            <person name="Mateos P.F."/>
            <person name="Garcia-Fraile P."/>
        </authorList>
    </citation>
    <scope>NUCLEOTIDE SEQUENCE [LARGE SCALE GENOMIC DNA]</scope>
    <source>
        <strain evidence="2 3">CDVBN77</strain>
    </source>
</reference>
<dbReference type="Pfam" id="PF11295">
    <property type="entry name" value="DUF3096"/>
    <property type="match status" value="1"/>
</dbReference>
<organism evidence="2 3">
    <name type="scientific">Microvirga brassicacearum</name>
    <dbReference type="NCBI Taxonomy" id="2580413"/>
    <lineage>
        <taxon>Bacteria</taxon>
        <taxon>Pseudomonadati</taxon>
        <taxon>Pseudomonadota</taxon>
        <taxon>Alphaproteobacteria</taxon>
        <taxon>Hyphomicrobiales</taxon>
        <taxon>Methylobacteriaceae</taxon>
        <taxon>Microvirga</taxon>
    </lineage>
</organism>
<dbReference type="Proteomes" id="UP000325684">
    <property type="component" value="Unassembled WGS sequence"/>
</dbReference>
<gene>
    <name evidence="2" type="ORF">FEZ63_05580</name>
</gene>
<proteinExistence type="predicted"/>